<comment type="caution">
    <text evidence="5">The sequence shown here is derived from an EMBL/GenBank/DDBJ whole genome shotgun (WGS) entry which is preliminary data.</text>
</comment>
<evidence type="ECO:0000256" key="2">
    <source>
        <dbReference type="SAM" id="SignalP"/>
    </source>
</evidence>
<dbReference type="Proteomes" id="UP000765802">
    <property type="component" value="Unassembled WGS sequence"/>
</dbReference>
<dbReference type="Gene3D" id="3.60.21.10">
    <property type="match status" value="1"/>
</dbReference>
<keyword evidence="6" id="KW-1185">Reference proteome</keyword>
<keyword evidence="1 2" id="KW-0732">Signal</keyword>
<dbReference type="Gene3D" id="2.60.40.380">
    <property type="entry name" value="Purple acid phosphatase-like, N-terminal"/>
    <property type="match status" value="1"/>
</dbReference>
<evidence type="ECO:0000259" key="3">
    <source>
        <dbReference type="Pfam" id="PF00149"/>
    </source>
</evidence>
<dbReference type="RefSeq" id="WP_187257439.1">
    <property type="nucleotide sequence ID" value="NZ_JBHULF010000006.1"/>
</dbReference>
<dbReference type="InterPro" id="IPR029052">
    <property type="entry name" value="Metallo-depent_PP-like"/>
</dbReference>
<name>A0ABR7MAN9_9BACT</name>
<feature type="domain" description="Purple acid phosphatase N-terminal" evidence="4">
    <location>
        <begin position="32"/>
        <end position="127"/>
    </location>
</feature>
<dbReference type="SUPFAM" id="SSF56300">
    <property type="entry name" value="Metallo-dependent phosphatases"/>
    <property type="match status" value="1"/>
</dbReference>
<protein>
    <recommendedName>
        <fullName evidence="7">Metallophosphoesterase</fullName>
    </recommendedName>
</protein>
<dbReference type="InterPro" id="IPR015914">
    <property type="entry name" value="PAPs_N"/>
</dbReference>
<evidence type="ECO:0000259" key="4">
    <source>
        <dbReference type="Pfam" id="PF16656"/>
    </source>
</evidence>
<dbReference type="Pfam" id="PF00149">
    <property type="entry name" value="Metallophos"/>
    <property type="match status" value="1"/>
</dbReference>
<dbReference type="InterPro" id="IPR008963">
    <property type="entry name" value="Purple_acid_Pase-like_N"/>
</dbReference>
<gene>
    <name evidence="5" type="ORF">BC349_13735</name>
</gene>
<dbReference type="PANTHER" id="PTHR22953">
    <property type="entry name" value="ACID PHOSPHATASE RELATED"/>
    <property type="match status" value="1"/>
</dbReference>
<reference evidence="5 6" key="1">
    <citation type="submission" date="2016-07" db="EMBL/GenBank/DDBJ databases">
        <title>Genome analysis of Flavihumibacter stibioxidans YS-17.</title>
        <authorList>
            <person name="Shi K."/>
            <person name="Han Y."/>
            <person name="Wang G."/>
        </authorList>
    </citation>
    <scope>NUCLEOTIDE SEQUENCE [LARGE SCALE GENOMIC DNA]</scope>
    <source>
        <strain evidence="5 6">YS-17</strain>
    </source>
</reference>
<dbReference type="SUPFAM" id="SSF49363">
    <property type="entry name" value="Purple acid phosphatase, N-terminal domain"/>
    <property type="match status" value="1"/>
</dbReference>
<feature type="domain" description="Calcineurin-like phosphoesterase" evidence="3">
    <location>
        <begin position="160"/>
        <end position="329"/>
    </location>
</feature>
<evidence type="ECO:0000256" key="1">
    <source>
        <dbReference type="ARBA" id="ARBA00022729"/>
    </source>
</evidence>
<dbReference type="Pfam" id="PF16656">
    <property type="entry name" value="Pur_ac_phosph_N"/>
    <property type="match status" value="1"/>
</dbReference>
<dbReference type="InterPro" id="IPR004843">
    <property type="entry name" value="Calcineurin-like_PHP"/>
</dbReference>
<accession>A0ABR7MAN9</accession>
<organism evidence="5 6">
    <name type="scientific">Flavihumibacter stibioxidans</name>
    <dbReference type="NCBI Taxonomy" id="1834163"/>
    <lineage>
        <taxon>Bacteria</taxon>
        <taxon>Pseudomonadati</taxon>
        <taxon>Bacteroidota</taxon>
        <taxon>Chitinophagia</taxon>
        <taxon>Chitinophagales</taxon>
        <taxon>Chitinophagaceae</taxon>
        <taxon>Flavihumibacter</taxon>
    </lineage>
</organism>
<dbReference type="EMBL" id="MBUA01000027">
    <property type="protein sequence ID" value="MBC6492117.1"/>
    <property type="molecule type" value="Genomic_DNA"/>
</dbReference>
<dbReference type="PANTHER" id="PTHR22953:SF153">
    <property type="entry name" value="PURPLE ACID PHOSPHATASE"/>
    <property type="match status" value="1"/>
</dbReference>
<feature type="chain" id="PRO_5045832820" description="Metallophosphoesterase" evidence="2">
    <location>
        <begin position="21"/>
        <end position="457"/>
    </location>
</feature>
<proteinExistence type="predicted"/>
<evidence type="ECO:0000313" key="5">
    <source>
        <dbReference type="EMBL" id="MBC6492117.1"/>
    </source>
</evidence>
<dbReference type="InterPro" id="IPR039331">
    <property type="entry name" value="PAPs-like"/>
</dbReference>
<feature type="signal peptide" evidence="2">
    <location>
        <begin position="1"/>
        <end position="20"/>
    </location>
</feature>
<sequence length="457" mass="51873">MNITKVLLSISLLLSPPAFSQETNAYPASVVPDRILLSVGQDPATSAGLSWRMDSTVVSGYAELVPAKAAPEADSALKFPAALEKLSLPEGSTHYFSVDLSGLSPNTLYMYRVGDEKNRSEWIQFRTASKEFRPFSFLYVGDAQNEHKTWWSRTIRAAYSHEPGAAFLVHAGDLINRSNVDREWGEWFYAGGWMHGMIPTVATAGNHEFYRDEQKRLTLTKHWRPIFNLPENGPAGLEELAYYFDYQNVRVISLSSQSLLLNPADSISQVKWLEEVLKDNPCRWTILTMHHPIFSAGTGRDNKSLRDALQPIFEKYPVDLVLTGHDHTYGRGVAETSPQQKRQPLKGPVYVVSVSGPKMYIPSLEPWLQRVAANTQLYQRVKVEANKIRLEAYTVTGELYDAFDIVKNKRGEKKLVDWAPGLTKEYLDLPASYRARLKEEEKAAYEKKKQEYLKRKH</sequence>
<evidence type="ECO:0000313" key="6">
    <source>
        <dbReference type="Proteomes" id="UP000765802"/>
    </source>
</evidence>
<evidence type="ECO:0008006" key="7">
    <source>
        <dbReference type="Google" id="ProtNLM"/>
    </source>
</evidence>